<proteinExistence type="predicted"/>
<sequence>MSRHPCELCMRLIGRPGHVPPHAYLVKAATLATASQGSAHLYRCERCRQAIVLVADGDDGHDQWKRFLT</sequence>
<dbReference type="RefSeq" id="WP_109584711.1">
    <property type="nucleotide sequence ID" value="NZ_QGGT01000005.1"/>
</dbReference>
<dbReference type="Proteomes" id="UP000245754">
    <property type="component" value="Unassembled WGS sequence"/>
</dbReference>
<protein>
    <submittedName>
        <fullName evidence="1">Uncharacterized protein</fullName>
    </submittedName>
</protein>
<dbReference type="AlphaFoldDB" id="A0A316ELN3"/>
<gene>
    <name evidence="1" type="ORF">C7419_10523</name>
</gene>
<dbReference type="OrthoDB" id="8969419at2"/>
<name>A0A316ELN3_9BURK</name>
<reference evidence="1 2" key="1">
    <citation type="submission" date="2018-05" db="EMBL/GenBank/DDBJ databases">
        <title>Genomic Encyclopedia of Type Strains, Phase IV (KMG-V): Genome sequencing to study the core and pangenomes of soil and plant-associated prokaryotes.</title>
        <authorList>
            <person name="Whitman W."/>
        </authorList>
    </citation>
    <scope>NUCLEOTIDE SEQUENCE [LARGE SCALE GENOMIC DNA]</scope>
    <source>
        <strain evidence="1 2">SLV-132</strain>
    </source>
</reference>
<comment type="caution">
    <text evidence="1">The sequence shown here is derived from an EMBL/GenBank/DDBJ whole genome shotgun (WGS) entry which is preliminary data.</text>
</comment>
<evidence type="ECO:0000313" key="2">
    <source>
        <dbReference type="Proteomes" id="UP000245754"/>
    </source>
</evidence>
<accession>A0A316ELN3</accession>
<dbReference type="EMBL" id="QGGT01000005">
    <property type="protein sequence ID" value="PWK33029.1"/>
    <property type="molecule type" value="Genomic_DNA"/>
</dbReference>
<evidence type="ECO:0000313" key="1">
    <source>
        <dbReference type="EMBL" id="PWK33029.1"/>
    </source>
</evidence>
<keyword evidence="2" id="KW-1185">Reference proteome</keyword>
<organism evidence="1 2">
    <name type="scientific">Cupriavidus plantarum</name>
    <dbReference type="NCBI Taxonomy" id="942865"/>
    <lineage>
        <taxon>Bacteria</taxon>
        <taxon>Pseudomonadati</taxon>
        <taxon>Pseudomonadota</taxon>
        <taxon>Betaproteobacteria</taxon>
        <taxon>Burkholderiales</taxon>
        <taxon>Burkholderiaceae</taxon>
        <taxon>Cupriavidus</taxon>
    </lineage>
</organism>